<dbReference type="PRINTS" id="PR00368">
    <property type="entry name" value="FADPNR"/>
</dbReference>
<accession>A0ABZ1GIM8</accession>
<evidence type="ECO:0000313" key="7">
    <source>
        <dbReference type="Proteomes" id="UP001335325"/>
    </source>
</evidence>
<evidence type="ECO:0000256" key="1">
    <source>
        <dbReference type="ARBA" id="ARBA00001974"/>
    </source>
</evidence>
<dbReference type="InterPro" id="IPR036188">
    <property type="entry name" value="FAD/NAD-bd_sf"/>
</dbReference>
<keyword evidence="2" id="KW-0285">Flavoprotein</keyword>
<dbReference type="PANTHER" id="PTHR43400:SF10">
    <property type="entry name" value="3-OXOSTEROID 1-DEHYDROGENASE"/>
    <property type="match status" value="1"/>
</dbReference>
<feature type="domain" description="FAD-dependent oxidoreductase 2 FAD-binding" evidence="5">
    <location>
        <begin position="7"/>
        <end position="455"/>
    </location>
</feature>
<keyword evidence="7" id="KW-1185">Reference proteome</keyword>
<evidence type="ECO:0000256" key="4">
    <source>
        <dbReference type="ARBA" id="ARBA00023002"/>
    </source>
</evidence>
<protein>
    <submittedName>
        <fullName evidence="6">FAD-dependent oxidoreductase</fullName>
    </submittedName>
</protein>
<dbReference type="Gene3D" id="3.90.700.10">
    <property type="entry name" value="Succinate dehydrogenase/fumarate reductase flavoprotein, catalytic domain"/>
    <property type="match status" value="1"/>
</dbReference>
<dbReference type="GeneID" id="91541230"/>
<evidence type="ECO:0000313" key="6">
    <source>
        <dbReference type="EMBL" id="WSD04598.1"/>
    </source>
</evidence>
<evidence type="ECO:0000256" key="3">
    <source>
        <dbReference type="ARBA" id="ARBA00022827"/>
    </source>
</evidence>
<dbReference type="InterPro" id="IPR003953">
    <property type="entry name" value="FAD-dep_OxRdtase_2_FAD-bd"/>
</dbReference>
<evidence type="ECO:0000259" key="5">
    <source>
        <dbReference type="Pfam" id="PF00890"/>
    </source>
</evidence>
<keyword evidence="4" id="KW-0560">Oxidoreductase</keyword>
<gene>
    <name evidence="6" type="ORF">OIE73_01625</name>
</gene>
<organism evidence="6 7">
    <name type="scientific">Streptomyces hirsutus</name>
    <dbReference type="NCBI Taxonomy" id="35620"/>
    <lineage>
        <taxon>Bacteria</taxon>
        <taxon>Bacillati</taxon>
        <taxon>Actinomycetota</taxon>
        <taxon>Actinomycetes</taxon>
        <taxon>Kitasatosporales</taxon>
        <taxon>Streptomycetaceae</taxon>
        <taxon>Streptomyces</taxon>
    </lineage>
</organism>
<dbReference type="Proteomes" id="UP001335325">
    <property type="component" value="Chromosome"/>
</dbReference>
<dbReference type="InterPro" id="IPR027477">
    <property type="entry name" value="Succ_DH/fumarate_Rdtase_cat_sf"/>
</dbReference>
<dbReference type="Gene3D" id="3.50.50.60">
    <property type="entry name" value="FAD/NAD(P)-binding domain"/>
    <property type="match status" value="1"/>
</dbReference>
<dbReference type="EMBL" id="CP109134">
    <property type="protein sequence ID" value="WSD04598.1"/>
    <property type="molecule type" value="Genomic_DNA"/>
</dbReference>
<proteinExistence type="predicted"/>
<reference evidence="6 7" key="1">
    <citation type="submission" date="2022-10" db="EMBL/GenBank/DDBJ databases">
        <title>The complete genomes of actinobacterial strains from the NBC collection.</title>
        <authorList>
            <person name="Joergensen T.S."/>
            <person name="Alvarez Arevalo M."/>
            <person name="Sterndorff E.B."/>
            <person name="Faurdal D."/>
            <person name="Vuksanovic O."/>
            <person name="Mourched A.-S."/>
            <person name="Charusanti P."/>
            <person name="Shaw S."/>
            <person name="Blin K."/>
            <person name="Weber T."/>
        </authorList>
    </citation>
    <scope>NUCLEOTIDE SEQUENCE [LARGE SCALE GENOMIC DNA]</scope>
    <source>
        <strain evidence="6 7">NBC 01753</strain>
    </source>
</reference>
<dbReference type="Pfam" id="PF00890">
    <property type="entry name" value="FAD_binding_2"/>
    <property type="match status" value="1"/>
</dbReference>
<dbReference type="RefSeq" id="WP_326750916.1">
    <property type="nucleotide sequence ID" value="NZ_CP109134.1"/>
</dbReference>
<dbReference type="SUPFAM" id="SSF51905">
    <property type="entry name" value="FAD/NAD(P)-binding domain"/>
    <property type="match status" value="1"/>
</dbReference>
<name>A0ABZ1GIM8_9ACTN</name>
<sequence length="475" mass="49431">MAATRRIVVVGAGGAGLAAALEAGRAGAEVILLETAEQVGGATARAGGVVYAADTPVQKARGVEDSVDELINYYMTVSRHELEPRLLRASAEGTREVIGWLEELGITWEPDRLYIAGLEYKPRGHLPTGDTRGLGPAGGAMIVAALLTAVEGRDNVEIRTGTRCTGLLTGDDGAVTGVRTESGEEIAADAVILTTGGFGAAPDLLGEHWPEAVEHGDWHWYLGPDTNIGDGVRMGLAVGGELRGYGGTLLETPNFGRLNDAFTPPWVIYVNKNGHRFVDETDTYCVMPHVIAKQPGGTCWAVFDEAALRQVADSGHVDPYGLGVDLESNWTAAMLRKQIEAGVVKSGATLAELGERTGITAAGLEATAEHWNADVARGHDTAFEKKGTLAPVSTAPFYAVELRPAIIGITFAGLRIDDEARVLDTAGRPIPGLFAGGEVAGGLDADVYAGGGTSIGNALVFGRTAARSATAGAVQ</sequence>
<dbReference type="InterPro" id="IPR050315">
    <property type="entry name" value="FAD-oxidoreductase_2"/>
</dbReference>
<dbReference type="SUPFAM" id="SSF56425">
    <property type="entry name" value="Succinate dehydrogenase/fumarate reductase flavoprotein, catalytic domain"/>
    <property type="match status" value="1"/>
</dbReference>
<comment type="cofactor">
    <cofactor evidence="1">
        <name>FAD</name>
        <dbReference type="ChEBI" id="CHEBI:57692"/>
    </cofactor>
</comment>
<evidence type="ECO:0000256" key="2">
    <source>
        <dbReference type="ARBA" id="ARBA00022630"/>
    </source>
</evidence>
<keyword evidence="3" id="KW-0274">FAD</keyword>
<dbReference type="PANTHER" id="PTHR43400">
    <property type="entry name" value="FUMARATE REDUCTASE"/>
    <property type="match status" value="1"/>
</dbReference>